<evidence type="ECO:0000256" key="1">
    <source>
        <dbReference type="ARBA" id="ARBA00004651"/>
    </source>
</evidence>
<comment type="caution">
    <text evidence="9">The sequence shown here is derived from an EMBL/GenBank/DDBJ whole genome shotgun (WGS) entry which is preliminary data.</text>
</comment>
<evidence type="ECO:0000313" key="9">
    <source>
        <dbReference type="EMBL" id="GLZ75644.1"/>
    </source>
</evidence>
<dbReference type="Proteomes" id="UP001165079">
    <property type="component" value="Unassembled WGS sequence"/>
</dbReference>
<proteinExistence type="inferred from homology"/>
<dbReference type="EMBL" id="BSTX01000001">
    <property type="protein sequence ID" value="GLZ75644.1"/>
    <property type="molecule type" value="Genomic_DNA"/>
</dbReference>
<keyword evidence="6 7" id="KW-0472">Membrane</keyword>
<feature type="transmembrane region" description="Helical" evidence="7">
    <location>
        <begin position="371"/>
        <end position="389"/>
    </location>
</feature>
<keyword evidence="5 7" id="KW-1133">Transmembrane helix</keyword>
<organism evidence="9 10">
    <name type="scientific">Actinorhabdospora filicis</name>
    <dbReference type="NCBI Taxonomy" id="1785913"/>
    <lineage>
        <taxon>Bacteria</taxon>
        <taxon>Bacillati</taxon>
        <taxon>Actinomycetota</taxon>
        <taxon>Actinomycetes</taxon>
        <taxon>Micromonosporales</taxon>
        <taxon>Micromonosporaceae</taxon>
        <taxon>Actinorhabdospora</taxon>
    </lineage>
</organism>
<dbReference type="InterPro" id="IPR004869">
    <property type="entry name" value="MMPL_dom"/>
</dbReference>
<feature type="transmembrane region" description="Helical" evidence="7">
    <location>
        <begin position="190"/>
        <end position="220"/>
    </location>
</feature>
<dbReference type="Pfam" id="PF03176">
    <property type="entry name" value="MMPL"/>
    <property type="match status" value="2"/>
</dbReference>
<feature type="transmembrane region" description="Helical" evidence="7">
    <location>
        <begin position="542"/>
        <end position="561"/>
    </location>
</feature>
<feature type="transmembrane region" description="Helical" evidence="7">
    <location>
        <begin position="232"/>
        <end position="254"/>
    </location>
</feature>
<evidence type="ECO:0000256" key="3">
    <source>
        <dbReference type="ARBA" id="ARBA00022475"/>
    </source>
</evidence>
<dbReference type="GO" id="GO:0005886">
    <property type="term" value="C:plasma membrane"/>
    <property type="evidence" value="ECO:0007669"/>
    <property type="project" value="UniProtKB-SubCell"/>
</dbReference>
<keyword evidence="4 7" id="KW-0812">Transmembrane</keyword>
<gene>
    <name evidence="9" type="ORF">Afil01_04510</name>
</gene>
<dbReference type="InterPro" id="IPR050545">
    <property type="entry name" value="Mycobact_MmpL"/>
</dbReference>
<dbReference type="PANTHER" id="PTHR33406">
    <property type="entry name" value="MEMBRANE PROTEIN MJ1562-RELATED"/>
    <property type="match status" value="1"/>
</dbReference>
<keyword evidence="3" id="KW-1003">Cell membrane</keyword>
<evidence type="ECO:0000313" key="10">
    <source>
        <dbReference type="Proteomes" id="UP001165079"/>
    </source>
</evidence>
<comment type="similarity">
    <text evidence="2">Belongs to the resistance-nodulation-cell division (RND) (TC 2.A.6) family. MmpL subfamily.</text>
</comment>
<feature type="domain" description="SSD" evidence="8">
    <location>
        <begin position="205"/>
        <end position="334"/>
    </location>
</feature>
<dbReference type="PROSITE" id="PS50156">
    <property type="entry name" value="SSD"/>
    <property type="match status" value="1"/>
</dbReference>
<evidence type="ECO:0000259" key="8">
    <source>
        <dbReference type="PROSITE" id="PS50156"/>
    </source>
</evidence>
<reference evidence="9" key="1">
    <citation type="submission" date="2023-03" db="EMBL/GenBank/DDBJ databases">
        <title>Actinorhabdospora filicis NBRC 111898.</title>
        <authorList>
            <person name="Ichikawa N."/>
            <person name="Sato H."/>
            <person name="Tonouchi N."/>
        </authorList>
    </citation>
    <scope>NUCLEOTIDE SEQUENCE</scope>
    <source>
        <strain evidence="9">NBRC 111898</strain>
    </source>
</reference>
<dbReference type="Gene3D" id="1.20.1640.10">
    <property type="entry name" value="Multidrug efflux transporter AcrB transmembrane domain"/>
    <property type="match status" value="2"/>
</dbReference>
<evidence type="ECO:0000256" key="4">
    <source>
        <dbReference type="ARBA" id="ARBA00022692"/>
    </source>
</evidence>
<evidence type="ECO:0000256" key="2">
    <source>
        <dbReference type="ARBA" id="ARBA00010157"/>
    </source>
</evidence>
<dbReference type="RefSeq" id="WP_285660882.1">
    <property type="nucleotide sequence ID" value="NZ_BSTX01000001.1"/>
</dbReference>
<sequence length="717" mass="76078">MFAWWGRVVARARWAVLGVGVLVAVIGALWGTGVFGAVSDGGFYDPDSPSSQAAERIADTYGRQATDVVALYSSPDKTVDDEAFKRAVESTLAGLASRTEIADVKSLYTPGLPPQVAENFIAEDRHSTYALIRLAGDDEGARSKQFKDVRDLLNAPGLTTELGGPAAIFSDVNTQTQDDIVKAETVSMPILLLLLVVIFGSVIAALTPLMVGVLAILGAFTVTRLLTYVTDVSVFAINIITIIGLGLAIDYALFVVNRFREELHAGHDRETAVSRTMATAGRTVTVSAVIIMLSLAGLLLFPLPFLKAMAYGGISAVAVAMLGSLTVLPALLSVLGPKVDSWRIPFRRVATGPSESRFWGRVGQGVMKRPALFIIGVLALLALVASPFLHANFGGVDERVLPPGSESRVVTEKMREDFPGAGLAKLDVLVEGDAAAVQAMAQRIDDVTNVDAVSVKVPADGKAALLGVHFAIDPESGDARAIVRDIRDLGPSVHVTGQTAILEDQLTGLTDRLPWMALLVAGVTLILLFLAFGSVLLPIKAVLMNVVSIGASFGVIVWIFQDGHLADLLGFTPLSGLEPTNLLLMLVLLFGLSTDYEVFLLSRVREEWDAGKDNTTAVVTGLRRTGGIITSAALLLIVVVAGFASGGIVFIKMIGIGMIVAILVDATLVRGLLVPATMRVLGRANWWSPRFLRGLYARYGVSEAEPAAPSREPVEVP</sequence>
<feature type="transmembrane region" description="Helical" evidence="7">
    <location>
        <begin position="12"/>
        <end position="38"/>
    </location>
</feature>
<feature type="transmembrane region" description="Helical" evidence="7">
    <location>
        <begin position="515"/>
        <end position="537"/>
    </location>
</feature>
<feature type="transmembrane region" description="Helical" evidence="7">
    <location>
        <begin position="622"/>
        <end position="644"/>
    </location>
</feature>
<dbReference type="SUPFAM" id="SSF82866">
    <property type="entry name" value="Multidrug efflux transporter AcrB transmembrane domain"/>
    <property type="match status" value="2"/>
</dbReference>
<dbReference type="PANTHER" id="PTHR33406:SF11">
    <property type="entry name" value="MEMBRANE PROTEIN SCO6666-RELATED"/>
    <property type="match status" value="1"/>
</dbReference>
<keyword evidence="10" id="KW-1185">Reference proteome</keyword>
<comment type="subcellular location">
    <subcellularLocation>
        <location evidence="1">Cell membrane</location>
        <topology evidence="1">Multi-pass membrane protein</topology>
    </subcellularLocation>
</comment>
<dbReference type="InterPro" id="IPR000731">
    <property type="entry name" value="SSD"/>
</dbReference>
<evidence type="ECO:0000256" key="6">
    <source>
        <dbReference type="ARBA" id="ARBA00023136"/>
    </source>
</evidence>
<protein>
    <submittedName>
        <fullName evidence="9">Membrane protein</fullName>
    </submittedName>
</protein>
<feature type="transmembrane region" description="Helical" evidence="7">
    <location>
        <begin position="650"/>
        <end position="673"/>
    </location>
</feature>
<feature type="transmembrane region" description="Helical" evidence="7">
    <location>
        <begin position="309"/>
        <end position="335"/>
    </location>
</feature>
<accession>A0A9W6SEB3</accession>
<name>A0A9W6SEB3_9ACTN</name>
<dbReference type="AlphaFoldDB" id="A0A9W6SEB3"/>
<feature type="transmembrane region" description="Helical" evidence="7">
    <location>
        <begin position="581"/>
        <end position="601"/>
    </location>
</feature>
<feature type="transmembrane region" description="Helical" evidence="7">
    <location>
        <begin position="284"/>
        <end position="303"/>
    </location>
</feature>
<evidence type="ECO:0000256" key="7">
    <source>
        <dbReference type="SAM" id="Phobius"/>
    </source>
</evidence>
<evidence type="ECO:0000256" key="5">
    <source>
        <dbReference type="ARBA" id="ARBA00022989"/>
    </source>
</evidence>